<sequence length="328" mass="33261">MAGPVPRPPARRPEERLFRPRNPPEPAITKPVLPAAPPRSRRDTLLGIGLAVLAAASVLAVLSSVLSLIAVIEDEDRPGGYTLARGLWTADAILAVALWIVAARAFLGPVAARTARLLTAAVLAVAAGAFSLGASAASSAAGIADDIPGTGVAADVMGLINSAFYVAATILLARAFASDTADERDDRGARAAVVFAVGWMFAIGQIVLLAILYRDLGATDGFIRGLWFVAAGAAVLLAAPTFAAIALRARRSLRDALLSVAAGVFAFATGLSTIGAFLLAGSIRENGLQGAEVTSAWLDAFVEVGTAGAAVCVAAGLAASSRRSPASD</sequence>
<keyword evidence="2" id="KW-0472">Membrane</keyword>
<dbReference type="EMBL" id="CADCVT010000230">
    <property type="protein sequence ID" value="CAA9507133.1"/>
    <property type="molecule type" value="Genomic_DNA"/>
</dbReference>
<feature type="transmembrane region" description="Helical" evidence="2">
    <location>
        <begin position="189"/>
        <end position="213"/>
    </location>
</feature>
<feature type="region of interest" description="Disordered" evidence="1">
    <location>
        <begin position="1"/>
        <end position="38"/>
    </location>
</feature>
<evidence type="ECO:0000313" key="3">
    <source>
        <dbReference type="EMBL" id="CAA9507133.1"/>
    </source>
</evidence>
<evidence type="ECO:0000256" key="1">
    <source>
        <dbReference type="SAM" id="MobiDB-lite"/>
    </source>
</evidence>
<evidence type="ECO:0000256" key="2">
    <source>
        <dbReference type="SAM" id="Phobius"/>
    </source>
</evidence>
<organism evidence="3">
    <name type="scientific">uncultured Solirubrobacteraceae bacterium</name>
    <dbReference type="NCBI Taxonomy" id="1162706"/>
    <lineage>
        <taxon>Bacteria</taxon>
        <taxon>Bacillati</taxon>
        <taxon>Actinomycetota</taxon>
        <taxon>Thermoleophilia</taxon>
        <taxon>Solirubrobacterales</taxon>
        <taxon>Solirubrobacteraceae</taxon>
        <taxon>environmental samples</taxon>
    </lineage>
</organism>
<dbReference type="AlphaFoldDB" id="A0A6J4SWU1"/>
<accession>A0A6J4SWU1</accession>
<feature type="transmembrane region" description="Helical" evidence="2">
    <location>
        <begin position="117"/>
        <end position="144"/>
    </location>
</feature>
<feature type="transmembrane region" description="Helical" evidence="2">
    <location>
        <begin position="92"/>
        <end position="110"/>
    </location>
</feature>
<reference evidence="3" key="1">
    <citation type="submission" date="2020-02" db="EMBL/GenBank/DDBJ databases">
        <authorList>
            <person name="Meier V. D."/>
        </authorList>
    </citation>
    <scope>NUCLEOTIDE SEQUENCE</scope>
    <source>
        <strain evidence="3">AVDCRST_MAG85</strain>
    </source>
</reference>
<feature type="transmembrane region" description="Helical" evidence="2">
    <location>
        <begin position="45"/>
        <end position="72"/>
    </location>
</feature>
<feature type="transmembrane region" description="Helical" evidence="2">
    <location>
        <begin position="300"/>
        <end position="319"/>
    </location>
</feature>
<name>A0A6J4SWU1_9ACTN</name>
<gene>
    <name evidence="3" type="ORF">AVDCRST_MAG85-2107</name>
</gene>
<keyword evidence="2" id="KW-0812">Transmembrane</keyword>
<feature type="transmembrane region" description="Helical" evidence="2">
    <location>
        <begin position="257"/>
        <end position="280"/>
    </location>
</feature>
<keyword evidence="2" id="KW-1133">Transmembrane helix</keyword>
<protein>
    <submittedName>
        <fullName evidence="3">Uncharacterized protein</fullName>
    </submittedName>
</protein>
<feature type="transmembrane region" description="Helical" evidence="2">
    <location>
        <begin position="156"/>
        <end position="177"/>
    </location>
</feature>
<feature type="transmembrane region" description="Helical" evidence="2">
    <location>
        <begin position="225"/>
        <end position="245"/>
    </location>
</feature>
<proteinExistence type="predicted"/>